<dbReference type="EMBL" id="CAJJDP010000119">
    <property type="protein sequence ID" value="CAD8199266.1"/>
    <property type="molecule type" value="Genomic_DNA"/>
</dbReference>
<dbReference type="Proteomes" id="UP000683925">
    <property type="component" value="Unassembled WGS sequence"/>
</dbReference>
<reference evidence="1" key="1">
    <citation type="submission" date="2021-01" db="EMBL/GenBank/DDBJ databases">
        <authorList>
            <consortium name="Genoscope - CEA"/>
            <person name="William W."/>
        </authorList>
    </citation>
    <scope>NUCLEOTIDE SEQUENCE</scope>
</reference>
<evidence type="ECO:0000313" key="2">
    <source>
        <dbReference type="Proteomes" id="UP000683925"/>
    </source>
</evidence>
<keyword evidence="2" id="KW-1185">Reference proteome</keyword>
<protein>
    <submittedName>
        <fullName evidence="1">Uncharacterized protein</fullName>
    </submittedName>
</protein>
<comment type="caution">
    <text evidence="1">The sequence shown here is derived from an EMBL/GenBank/DDBJ whole genome shotgun (WGS) entry which is preliminary data.</text>
</comment>
<evidence type="ECO:0000313" key="1">
    <source>
        <dbReference type="EMBL" id="CAD8199266.1"/>
    </source>
</evidence>
<accession>A0A8S1XDD2</accession>
<gene>
    <name evidence="1" type="ORF">POCTA_138.1.T1190018</name>
</gene>
<sequence>MFQLRMRTEESYQNLILNKRRVFVGQTAEQLFWLQMLLRCFASLYQGYQSKFLGLPTQFRLFAILNDSRSSKDGEIRTSGERERLIHEPKINPKIENSDFAKTQMQVHQRQIIEILQTVKKVIYYQNQTNLLTYQGISLTNTKARTGILKTGQSHLFSNRRKWQFLKK</sequence>
<proteinExistence type="predicted"/>
<dbReference type="AlphaFoldDB" id="A0A8S1XDD2"/>
<name>A0A8S1XDD2_PAROT</name>
<organism evidence="1 2">
    <name type="scientific">Paramecium octaurelia</name>
    <dbReference type="NCBI Taxonomy" id="43137"/>
    <lineage>
        <taxon>Eukaryota</taxon>
        <taxon>Sar</taxon>
        <taxon>Alveolata</taxon>
        <taxon>Ciliophora</taxon>
        <taxon>Intramacronucleata</taxon>
        <taxon>Oligohymenophorea</taxon>
        <taxon>Peniculida</taxon>
        <taxon>Parameciidae</taxon>
        <taxon>Paramecium</taxon>
    </lineage>
</organism>